<dbReference type="CDD" id="cd00303">
    <property type="entry name" value="retropepsin_like"/>
    <property type="match status" value="1"/>
</dbReference>
<dbReference type="Gene3D" id="2.40.70.10">
    <property type="entry name" value="Acid Proteases"/>
    <property type="match status" value="1"/>
</dbReference>
<keyword evidence="1" id="KW-0862">Zinc</keyword>
<keyword evidence="1" id="KW-0863">Zinc-finger</keyword>
<feature type="domain" description="CCHC-type" evidence="2">
    <location>
        <begin position="89"/>
        <end position="103"/>
    </location>
</feature>
<dbReference type="SUPFAM" id="SSF57756">
    <property type="entry name" value="Retrovirus zinc finger-like domains"/>
    <property type="match status" value="1"/>
</dbReference>
<dbReference type="PROSITE" id="PS50158">
    <property type="entry name" value="ZF_CCHC"/>
    <property type="match status" value="1"/>
</dbReference>
<protein>
    <recommendedName>
        <fullName evidence="2">CCHC-type domain-containing protein</fullName>
    </recommendedName>
</protein>
<evidence type="ECO:0000313" key="3">
    <source>
        <dbReference type="EMBL" id="CAK7927616.1"/>
    </source>
</evidence>
<proteinExistence type="predicted"/>
<accession>A0AAV1TZ10</accession>
<evidence type="ECO:0000259" key="2">
    <source>
        <dbReference type="PROSITE" id="PS50158"/>
    </source>
</evidence>
<dbReference type="InterPro" id="IPR021109">
    <property type="entry name" value="Peptidase_aspartic_dom_sf"/>
</dbReference>
<dbReference type="EMBL" id="CAKLBY020000113">
    <property type="protein sequence ID" value="CAK7927616.1"/>
    <property type="molecule type" value="Genomic_DNA"/>
</dbReference>
<evidence type="ECO:0000313" key="4">
    <source>
        <dbReference type="Proteomes" id="UP001162060"/>
    </source>
</evidence>
<dbReference type="SMART" id="SM00343">
    <property type="entry name" value="ZnF_C2HC"/>
    <property type="match status" value="1"/>
</dbReference>
<organism evidence="3 4">
    <name type="scientific">Peronospora matthiolae</name>
    <dbReference type="NCBI Taxonomy" id="2874970"/>
    <lineage>
        <taxon>Eukaryota</taxon>
        <taxon>Sar</taxon>
        <taxon>Stramenopiles</taxon>
        <taxon>Oomycota</taxon>
        <taxon>Peronosporomycetes</taxon>
        <taxon>Peronosporales</taxon>
        <taxon>Peronosporaceae</taxon>
        <taxon>Peronospora</taxon>
    </lineage>
</organism>
<dbReference type="InterPro" id="IPR001878">
    <property type="entry name" value="Znf_CCHC"/>
</dbReference>
<gene>
    <name evidence="3" type="ORF">PM001_LOCUS12766</name>
</gene>
<dbReference type="Proteomes" id="UP001162060">
    <property type="component" value="Unassembled WGS sequence"/>
</dbReference>
<reference evidence="3" key="1">
    <citation type="submission" date="2024-01" db="EMBL/GenBank/DDBJ databases">
        <authorList>
            <person name="Webb A."/>
        </authorList>
    </citation>
    <scope>NUCLEOTIDE SEQUENCE</scope>
    <source>
        <strain evidence="3">Pm1</strain>
    </source>
</reference>
<keyword evidence="1" id="KW-0479">Metal-binding</keyword>
<dbReference type="GO" id="GO:0003676">
    <property type="term" value="F:nucleic acid binding"/>
    <property type="evidence" value="ECO:0007669"/>
    <property type="project" value="InterPro"/>
</dbReference>
<dbReference type="GO" id="GO:0008270">
    <property type="term" value="F:zinc ion binding"/>
    <property type="evidence" value="ECO:0007669"/>
    <property type="project" value="UniProtKB-KW"/>
</dbReference>
<comment type="caution">
    <text evidence="3">The sequence shown here is derived from an EMBL/GenBank/DDBJ whole genome shotgun (WGS) entry which is preliminary data.</text>
</comment>
<evidence type="ECO:0000256" key="1">
    <source>
        <dbReference type="PROSITE-ProRule" id="PRU00047"/>
    </source>
</evidence>
<sequence length="469" mass="52541">MATQVHVFVFGKKEGMTRYCLTRAEPNTLDEAFALALREDYTVAKSYFQAASQRPRTSGPEPMKIDVIGTSRGRGKQFGRDIRSQNTMKCYRCGKTGHLAAVCLGPAPVSISTAVLREDIVSSTVPPKASGSSRRGALYWHEGAPSIQVAARTPRPQVIHTHLHATTTRDDSRLIIISLVIAGVNDHSERFTVREGPGDIVVKLADGQPQRVPRKTVVLPYTFDGFQSNDEFLVYEMNYAFDCILGIPWLSRYQPTIDWLSRSVKRRSGYDVSEVFTHLLVAPSDWPHVRVVNELATTRSQHRESDGPLCPVCSVTVIEPQHEAVEQRFPQTQTSVEQGLPIHNETVEQRFPHTQTSVEQGLPIHNEAVEQGFPHTRTSVEQGLPHTHTTAEQRIPIVTEVVEQRLPHTSEAVDDELPPLIDENERAVDLNVNDVVETELPRLAGGGYFILQRQRRSSLEQWLKTQEKA</sequence>
<name>A0AAV1TZ10_9STRA</name>
<dbReference type="AlphaFoldDB" id="A0AAV1TZ10"/>
<dbReference type="InterPro" id="IPR036875">
    <property type="entry name" value="Znf_CCHC_sf"/>
</dbReference>